<sequence length="80" mass="8759">MNPEIEAAQAAVQAARAQVVELENVQRYVTDALPKAQQALEAAVAKLRRLTQADGSADQLCRQHEIDRLNAAIKEARNHA</sequence>
<reference evidence="2 3" key="1">
    <citation type="submission" date="2020-01" db="EMBL/GenBank/DDBJ databases">
        <title>Complete Genome Sequence of Pseudomonas putida Strain TS312, Harboring the HdtS type N-acyl-homoserine Lactone Synthase, Isolated from a Paper Mill.</title>
        <authorList>
            <person name="Hosoe A."/>
            <person name="Suenaga T."/>
            <person name="Sugi T."/>
            <person name="Izumi T."/>
            <person name="Nagai N."/>
            <person name="Terada A."/>
        </authorList>
    </citation>
    <scope>NUCLEOTIDE SEQUENCE [LARGE SCALE GENOMIC DNA]</scope>
    <source>
        <strain evidence="2 3">TS312</strain>
    </source>
</reference>
<keyword evidence="1" id="KW-0175">Coiled coil</keyword>
<dbReference type="Proteomes" id="UP000464661">
    <property type="component" value="Chromosome"/>
</dbReference>
<feature type="coiled-coil region" evidence="1">
    <location>
        <begin position="5"/>
        <end position="53"/>
    </location>
</feature>
<evidence type="ECO:0000313" key="2">
    <source>
        <dbReference type="EMBL" id="BBU44958.1"/>
    </source>
</evidence>
<evidence type="ECO:0000256" key="1">
    <source>
        <dbReference type="SAM" id="Coils"/>
    </source>
</evidence>
<dbReference type="RefSeq" id="WP_063914203.1">
    <property type="nucleotide sequence ID" value="NZ_AP022324.1"/>
</dbReference>
<name>A0A7U6RCW3_PSEPU</name>
<protein>
    <submittedName>
        <fullName evidence="2">Uncharacterized protein</fullName>
    </submittedName>
</protein>
<organism evidence="2 3">
    <name type="scientific">Pseudomonas putida</name>
    <name type="common">Arthrobacter siderocapsulatus</name>
    <dbReference type="NCBI Taxonomy" id="303"/>
    <lineage>
        <taxon>Bacteria</taxon>
        <taxon>Pseudomonadati</taxon>
        <taxon>Pseudomonadota</taxon>
        <taxon>Gammaproteobacteria</taxon>
        <taxon>Pseudomonadales</taxon>
        <taxon>Pseudomonadaceae</taxon>
        <taxon>Pseudomonas</taxon>
    </lineage>
</organism>
<accession>A0A7U6RCW3</accession>
<gene>
    <name evidence="2" type="ORF">PPTS312_28730</name>
</gene>
<evidence type="ECO:0000313" key="3">
    <source>
        <dbReference type="Proteomes" id="UP000464661"/>
    </source>
</evidence>
<proteinExistence type="predicted"/>
<dbReference type="EMBL" id="AP022324">
    <property type="protein sequence ID" value="BBU44958.1"/>
    <property type="molecule type" value="Genomic_DNA"/>
</dbReference>
<dbReference type="AlphaFoldDB" id="A0A7U6RCW3"/>